<dbReference type="Proteomes" id="UP000233343">
    <property type="component" value="Unassembled WGS sequence"/>
</dbReference>
<evidence type="ECO:0000256" key="1">
    <source>
        <dbReference type="SAM" id="Phobius"/>
    </source>
</evidence>
<reference evidence="2 3" key="1">
    <citation type="journal article" date="2010" name="Int. J. Syst. Evol. Microbiol.">
        <title>Bacillus horneckiae sp. nov., isolated from a spacecraft-assembly clean room.</title>
        <authorList>
            <person name="Vaishampayan P."/>
            <person name="Probst A."/>
            <person name="Krishnamurthi S."/>
            <person name="Ghosh S."/>
            <person name="Osman S."/>
            <person name="McDowall A."/>
            <person name="Ruckmani A."/>
            <person name="Mayilraj S."/>
            <person name="Venkateswaran K."/>
        </authorList>
    </citation>
    <scope>NUCLEOTIDE SEQUENCE [LARGE SCALE GENOMIC DNA]</scope>
    <source>
        <strain evidence="3">1PO1SC</strain>
    </source>
</reference>
<name>A0A2N0ZBT6_9BACI</name>
<proteinExistence type="predicted"/>
<keyword evidence="1" id="KW-0812">Transmembrane</keyword>
<sequence length="68" mass="7939">MIRIILLFVATLGATLTSFRHFINGGWSPDSLSSTSQILFFIMMILELLASGYEFRKYFYEREKDTNH</sequence>
<keyword evidence="3" id="KW-1185">Reference proteome</keyword>
<protein>
    <submittedName>
        <fullName evidence="2">Uncharacterized protein</fullName>
    </submittedName>
</protein>
<organism evidence="2 3">
    <name type="scientific">Cytobacillus horneckiae</name>
    <dbReference type="NCBI Taxonomy" id="549687"/>
    <lineage>
        <taxon>Bacteria</taxon>
        <taxon>Bacillati</taxon>
        <taxon>Bacillota</taxon>
        <taxon>Bacilli</taxon>
        <taxon>Bacillales</taxon>
        <taxon>Bacillaceae</taxon>
        <taxon>Cytobacillus</taxon>
    </lineage>
</organism>
<accession>A0A2N0ZBT6</accession>
<comment type="caution">
    <text evidence="2">The sequence shown here is derived from an EMBL/GenBank/DDBJ whole genome shotgun (WGS) entry which is preliminary data.</text>
</comment>
<keyword evidence="1" id="KW-1133">Transmembrane helix</keyword>
<evidence type="ECO:0000313" key="2">
    <source>
        <dbReference type="EMBL" id="PKG26983.1"/>
    </source>
</evidence>
<dbReference type="EMBL" id="PISD01000053">
    <property type="protein sequence ID" value="PKG26983.1"/>
    <property type="molecule type" value="Genomic_DNA"/>
</dbReference>
<dbReference type="AlphaFoldDB" id="A0A2N0ZBT6"/>
<dbReference type="RefSeq" id="WP_066196553.1">
    <property type="nucleotide sequence ID" value="NZ_JAMAUX010000003.1"/>
</dbReference>
<keyword evidence="1" id="KW-0472">Membrane</keyword>
<feature type="transmembrane region" description="Helical" evidence="1">
    <location>
        <begin position="36"/>
        <end position="55"/>
    </location>
</feature>
<gene>
    <name evidence="2" type="ORF">CWS20_21295</name>
</gene>
<evidence type="ECO:0000313" key="3">
    <source>
        <dbReference type="Proteomes" id="UP000233343"/>
    </source>
</evidence>